<sequence length="459" mass="52946">MRRHCTKLALFSILLVTFVFVCWNIFLSYDTTILPVLQENVNAHGNVLLNNFAARHDDTITSSIQRAQQNPISISLFIRMSTKREHLKVRFYCNMLKTVVLFWPPSLGKMVIVLDQESEGDHRFGAQLSNQTREHFSSYIFDVRYEPLPRDGTILDFPGQRKVPGYNRQLWSSFFIDLYTNDDIIAWLDTDSPFLLPVTMPTIMTNGKVRILGSTCTKDLVWVKSWAAITEKAIGFPMVADFMTYFPVYIYRDTFTRCREHILKRFNTDNFEEAFKKFYHTGTGYISPVCVIISYAWYFEKDRYNWNIQICGDLNTYNNRLPSGHKIQPEHVKDVLTQPQTAYHGPLNAGDFYAKAIPITFCLSQAAAGRKSAMCEKHPSSEINYLLNLFKADMHSIRKNNPHPCTGNFTKSCLDILERHIEKIGGEIKTNSRRLEWEDFEKVDTLARVAGVTCPAHPV</sequence>
<dbReference type="OrthoDB" id="5981348at2759"/>
<reference evidence="1" key="1">
    <citation type="submission" date="2020-04" db="EMBL/GenBank/DDBJ databases">
        <authorList>
            <person name="Alioto T."/>
            <person name="Alioto T."/>
            <person name="Gomez Garrido J."/>
        </authorList>
    </citation>
    <scope>NUCLEOTIDE SEQUENCE</scope>
    <source>
        <strain evidence="1">A484AB</strain>
    </source>
</reference>
<comment type="caution">
    <text evidence="1">The sequence shown here is derived from an EMBL/GenBank/DDBJ whole genome shotgun (WGS) entry which is preliminary data.</text>
</comment>
<proteinExistence type="predicted"/>
<protein>
    <submittedName>
        <fullName evidence="1">Uncharacterized protein</fullName>
    </submittedName>
</protein>
<keyword evidence="2" id="KW-1185">Reference proteome</keyword>
<organism evidence="1 2">
    <name type="scientific">Paramuricea clavata</name>
    <name type="common">Red gorgonian</name>
    <name type="synonym">Violescent sea-whip</name>
    <dbReference type="NCBI Taxonomy" id="317549"/>
    <lineage>
        <taxon>Eukaryota</taxon>
        <taxon>Metazoa</taxon>
        <taxon>Cnidaria</taxon>
        <taxon>Anthozoa</taxon>
        <taxon>Octocorallia</taxon>
        <taxon>Malacalcyonacea</taxon>
        <taxon>Plexauridae</taxon>
        <taxon>Paramuricea</taxon>
    </lineage>
</organism>
<accession>A0A6S7HE34</accession>
<gene>
    <name evidence="1" type="ORF">PACLA_8A039083</name>
</gene>
<evidence type="ECO:0000313" key="1">
    <source>
        <dbReference type="EMBL" id="CAB4004185.1"/>
    </source>
</evidence>
<name>A0A6S7HE34_PARCT</name>
<dbReference type="EMBL" id="CACRXK020004827">
    <property type="protein sequence ID" value="CAB4004185.1"/>
    <property type="molecule type" value="Genomic_DNA"/>
</dbReference>
<evidence type="ECO:0000313" key="2">
    <source>
        <dbReference type="Proteomes" id="UP001152795"/>
    </source>
</evidence>
<dbReference type="Proteomes" id="UP001152795">
    <property type="component" value="Unassembled WGS sequence"/>
</dbReference>
<dbReference type="AlphaFoldDB" id="A0A6S7HE34"/>